<organism evidence="7 8">
    <name type="scientific">Fervidicella metallireducens AeB</name>
    <dbReference type="NCBI Taxonomy" id="1403537"/>
    <lineage>
        <taxon>Bacteria</taxon>
        <taxon>Bacillati</taxon>
        <taxon>Bacillota</taxon>
        <taxon>Clostridia</taxon>
        <taxon>Eubacteriales</taxon>
        <taxon>Clostridiaceae</taxon>
        <taxon>Fervidicella</taxon>
    </lineage>
</organism>
<comment type="similarity">
    <text evidence="1 5">Belongs to the peptidase S41A family.</text>
</comment>
<dbReference type="Proteomes" id="UP000019681">
    <property type="component" value="Unassembled WGS sequence"/>
</dbReference>
<dbReference type="PANTHER" id="PTHR32060:SF30">
    <property type="entry name" value="CARBOXY-TERMINAL PROCESSING PROTEASE CTPA"/>
    <property type="match status" value="1"/>
</dbReference>
<dbReference type="InterPro" id="IPR036034">
    <property type="entry name" value="PDZ_sf"/>
</dbReference>
<dbReference type="STRING" id="1403537.Q428_05535"/>
<evidence type="ECO:0000256" key="1">
    <source>
        <dbReference type="ARBA" id="ARBA00009179"/>
    </source>
</evidence>
<dbReference type="InterPro" id="IPR004447">
    <property type="entry name" value="Peptidase_S41A"/>
</dbReference>
<dbReference type="GO" id="GO:0006508">
    <property type="term" value="P:proteolysis"/>
    <property type="evidence" value="ECO:0007669"/>
    <property type="project" value="UniProtKB-KW"/>
</dbReference>
<reference evidence="7 8" key="1">
    <citation type="journal article" date="2014" name="Genome Announc.">
        <title>Draft Genome Sequence of Fervidicella metallireducens Strain AeBT, an Iron-Reducing Thermoanaerobe from the Great Artesian Basin.</title>
        <authorList>
            <person name="Patel B.K."/>
        </authorList>
    </citation>
    <scope>NUCLEOTIDE SEQUENCE [LARGE SCALE GENOMIC DNA]</scope>
    <source>
        <strain evidence="7 8">AeB</strain>
    </source>
</reference>
<dbReference type="Pfam" id="PF03572">
    <property type="entry name" value="Peptidase_S41"/>
    <property type="match status" value="1"/>
</dbReference>
<keyword evidence="4 5" id="KW-0720">Serine protease</keyword>
<dbReference type="Gene3D" id="3.30.750.44">
    <property type="match status" value="1"/>
</dbReference>
<dbReference type="PANTHER" id="PTHR32060">
    <property type="entry name" value="TAIL-SPECIFIC PROTEASE"/>
    <property type="match status" value="1"/>
</dbReference>
<evidence type="ECO:0000256" key="5">
    <source>
        <dbReference type="RuleBase" id="RU004404"/>
    </source>
</evidence>
<dbReference type="Pfam" id="PF17820">
    <property type="entry name" value="PDZ_6"/>
    <property type="match status" value="1"/>
</dbReference>
<dbReference type="CDD" id="cd06782">
    <property type="entry name" value="cpPDZ_CPP-like"/>
    <property type="match status" value="1"/>
</dbReference>
<evidence type="ECO:0000256" key="3">
    <source>
        <dbReference type="ARBA" id="ARBA00022801"/>
    </source>
</evidence>
<dbReference type="GO" id="GO:0008236">
    <property type="term" value="F:serine-type peptidase activity"/>
    <property type="evidence" value="ECO:0007669"/>
    <property type="project" value="UniProtKB-KW"/>
</dbReference>
<dbReference type="GO" id="GO:0030288">
    <property type="term" value="C:outer membrane-bounded periplasmic space"/>
    <property type="evidence" value="ECO:0007669"/>
    <property type="project" value="TreeGrafter"/>
</dbReference>
<comment type="caution">
    <text evidence="7">The sequence shown here is derived from an EMBL/GenBank/DDBJ whole genome shotgun (WGS) entry which is preliminary data.</text>
</comment>
<dbReference type="GO" id="GO:0004175">
    <property type="term" value="F:endopeptidase activity"/>
    <property type="evidence" value="ECO:0007669"/>
    <property type="project" value="TreeGrafter"/>
</dbReference>
<dbReference type="Pfam" id="PF22694">
    <property type="entry name" value="CtpB_N-like"/>
    <property type="match status" value="1"/>
</dbReference>
<sequence length="384" mass="42100">MILTNLFTASVLIFAPIPFVGGKKIVSNDEYEFLKQFKKMIYVKEIVKSQYVDKIDENKMVDGALKGMVEGIGDRYTVYMDQQEFDALKTHTGGSYAGIGIYIDEKDGKIVVVAPIEGSPAEKAGIKSGDFIIKVNGIDVTAKDMEKAVSMMKGKVGTKVKVTIYREGKGLKDYELTRAKIIIPSIKNEMLKDKIGYIRITNFDENTADSFMKALNKLKAEGMNGLIIDLRDNGGGLLDQATDIADELLGKGTIVYTIDKNGERLDWTSDENKLNMPLVLLVNGGTASASEILSGAVRDFKAGVLIGTKTFGKGLVQTVIDLKDGTGVKVTTSRYYTPSGECIQGKGITPDIVLELPTKDTDREITKEEDIQLKKAIEVIKPKR</sequence>
<dbReference type="EMBL" id="AZQP01000012">
    <property type="protein sequence ID" value="EYE88843.1"/>
    <property type="molecule type" value="Genomic_DNA"/>
</dbReference>
<dbReference type="InterPro" id="IPR041489">
    <property type="entry name" value="PDZ_6"/>
</dbReference>
<dbReference type="FunFam" id="2.30.42.10:FF:000063">
    <property type="entry name" value="Peptidase, S41 family"/>
    <property type="match status" value="1"/>
</dbReference>
<keyword evidence="3 5" id="KW-0378">Hydrolase</keyword>
<name>A0A017RVN5_9CLOT</name>
<evidence type="ECO:0000259" key="6">
    <source>
        <dbReference type="PROSITE" id="PS50106"/>
    </source>
</evidence>
<dbReference type="SMART" id="SM00245">
    <property type="entry name" value="TSPc"/>
    <property type="match status" value="1"/>
</dbReference>
<dbReference type="AlphaFoldDB" id="A0A017RVN5"/>
<protein>
    <submittedName>
        <fullName evidence="7">Peptidase S41</fullName>
    </submittedName>
</protein>
<dbReference type="SUPFAM" id="SSF52096">
    <property type="entry name" value="ClpP/crotonase"/>
    <property type="match status" value="1"/>
</dbReference>
<evidence type="ECO:0000256" key="2">
    <source>
        <dbReference type="ARBA" id="ARBA00022670"/>
    </source>
</evidence>
<evidence type="ECO:0000256" key="4">
    <source>
        <dbReference type="ARBA" id="ARBA00022825"/>
    </source>
</evidence>
<accession>A0A017RVN5</accession>
<dbReference type="Gene3D" id="2.30.42.10">
    <property type="match status" value="1"/>
</dbReference>
<dbReference type="PROSITE" id="PS50106">
    <property type="entry name" value="PDZ"/>
    <property type="match status" value="1"/>
</dbReference>
<evidence type="ECO:0000313" key="8">
    <source>
        <dbReference type="Proteomes" id="UP000019681"/>
    </source>
</evidence>
<keyword evidence="2 5" id="KW-0645">Protease</keyword>
<dbReference type="SMART" id="SM00228">
    <property type="entry name" value="PDZ"/>
    <property type="match status" value="1"/>
</dbReference>
<dbReference type="SUPFAM" id="SSF50156">
    <property type="entry name" value="PDZ domain-like"/>
    <property type="match status" value="1"/>
</dbReference>
<dbReference type="NCBIfam" id="TIGR00225">
    <property type="entry name" value="prc"/>
    <property type="match status" value="1"/>
</dbReference>
<dbReference type="InterPro" id="IPR055210">
    <property type="entry name" value="CtpA/B_N"/>
</dbReference>
<proteinExistence type="inferred from homology"/>
<dbReference type="Gene3D" id="3.90.226.10">
    <property type="entry name" value="2-enoyl-CoA Hydratase, Chain A, domain 1"/>
    <property type="match status" value="1"/>
</dbReference>
<dbReference type="GO" id="GO:0007165">
    <property type="term" value="P:signal transduction"/>
    <property type="evidence" value="ECO:0007669"/>
    <property type="project" value="TreeGrafter"/>
</dbReference>
<evidence type="ECO:0000313" key="7">
    <source>
        <dbReference type="EMBL" id="EYE88843.1"/>
    </source>
</evidence>
<dbReference type="InterPro" id="IPR005151">
    <property type="entry name" value="Tail-specific_protease"/>
</dbReference>
<gene>
    <name evidence="7" type="ORF">Q428_05535</name>
</gene>
<dbReference type="CDD" id="cd07560">
    <property type="entry name" value="Peptidase_S41_CPP"/>
    <property type="match status" value="1"/>
</dbReference>
<dbReference type="InterPro" id="IPR029045">
    <property type="entry name" value="ClpP/crotonase-like_dom_sf"/>
</dbReference>
<dbReference type="InterPro" id="IPR001478">
    <property type="entry name" value="PDZ"/>
</dbReference>
<feature type="domain" description="PDZ" evidence="6">
    <location>
        <begin position="84"/>
        <end position="153"/>
    </location>
</feature>
<keyword evidence="8" id="KW-1185">Reference proteome</keyword>